<evidence type="ECO:0000313" key="2">
    <source>
        <dbReference type="Proteomes" id="UP001150603"/>
    </source>
</evidence>
<reference evidence="1" key="1">
    <citation type="submission" date="2022-07" db="EMBL/GenBank/DDBJ databases">
        <title>Phylogenomic reconstructions and comparative analyses of Kickxellomycotina fungi.</title>
        <authorList>
            <person name="Reynolds N.K."/>
            <person name="Stajich J.E."/>
            <person name="Barry K."/>
            <person name="Grigoriev I.V."/>
            <person name="Crous P."/>
            <person name="Smith M.E."/>
        </authorList>
    </citation>
    <scope>NUCLEOTIDE SEQUENCE</scope>
    <source>
        <strain evidence="1">NRRL 5244</strain>
    </source>
</reference>
<keyword evidence="2" id="KW-1185">Reference proteome</keyword>
<dbReference type="EMBL" id="JANBPW010000040">
    <property type="protein sequence ID" value="KAJ1951213.1"/>
    <property type="molecule type" value="Genomic_DNA"/>
</dbReference>
<dbReference type="Proteomes" id="UP001150603">
    <property type="component" value="Unassembled WGS sequence"/>
</dbReference>
<organism evidence="1 2">
    <name type="scientific">Linderina macrospora</name>
    <dbReference type="NCBI Taxonomy" id="4868"/>
    <lineage>
        <taxon>Eukaryota</taxon>
        <taxon>Fungi</taxon>
        <taxon>Fungi incertae sedis</taxon>
        <taxon>Zoopagomycota</taxon>
        <taxon>Kickxellomycotina</taxon>
        <taxon>Kickxellomycetes</taxon>
        <taxon>Kickxellales</taxon>
        <taxon>Kickxellaceae</taxon>
        <taxon>Linderina</taxon>
    </lineage>
</organism>
<proteinExistence type="predicted"/>
<evidence type="ECO:0000313" key="1">
    <source>
        <dbReference type="EMBL" id="KAJ1951213.1"/>
    </source>
</evidence>
<gene>
    <name evidence="1" type="primary">PEX10</name>
    <name evidence="1" type="ORF">FBU59_000298</name>
</gene>
<name>A0ACC1JHJ0_9FUNG</name>
<comment type="caution">
    <text evidence="1">The sequence shown here is derived from an EMBL/GenBank/DDBJ whole genome shotgun (WGS) entry which is preliminary data.</text>
</comment>
<accession>A0ACC1JHJ0</accession>
<sequence length="388" mass="43683">MSTAAAETAVEPVKVDVVVEDSSPDLIASSIARPRSDFKFPYSGQPDIVRSAQKDLFYQQRVQSGLGEVVQQLKGTRYFATHQQQIEGASKLLYYALTTLMGAQTLGEEYCGILQVDKHLSYPGLGRRFLMVVLQAGGGFGALSALAKLRMWLQKRRLRKGQMKPGKAEGALGKVHAWSRHGVWKKLGMAHLAVFYFTGAYYGIAKRITGIRYVFTRKLRQGEEDSGYEILGALLALQLMVQTGMQLWKKEQEEDEDSDDEDENSEPKDLKWSATEFEEENTEEVEDVGEKEAEDMDEKNDGDVEESIGAAEEKTGEHSDEDVEMLRRFTSSTQKCTLCLSPRSFSASTPCGHLFCWKCAFEWCQTHPECPLCRQPVRLNQILPVYNY</sequence>
<protein>
    <submittedName>
        <fullName evidence="1">Peroxisome biogenesis factor 10</fullName>
    </submittedName>
</protein>